<sequence>MASTPDVALIAVNARCDGSDGAALVSYAVLEAIESIEDVTEVCFICATRDEALELERRDEESFLAYEDVRNGARWSDDVGIVKRPLGERGVNGGDGVLAIALAALDARGTRVRALYAPAHARCSTSEALRVTHGLGRAVERSAFGLVGYDAAAVERLVPASSGDRETNESLYT</sequence>
<reference evidence="1 2" key="2">
    <citation type="journal article" date="2014" name="BMC Genomics">
        <title>An improved genome of the model marine alga Ostreococcus tauri unfolds by assessing Illumina de novo assemblies.</title>
        <authorList>
            <person name="Blanc-Mathieu R."/>
            <person name="Verhelst B."/>
            <person name="Derelle E."/>
            <person name="Rombauts S."/>
            <person name="Bouget F.Y."/>
            <person name="Carre I."/>
            <person name="Chateau A."/>
            <person name="Eyre-Walker A."/>
            <person name="Grimsley N."/>
            <person name="Moreau H."/>
            <person name="Piegu B."/>
            <person name="Rivals E."/>
            <person name="Schackwitz W."/>
            <person name="Van de Peer Y."/>
            <person name="Piganeau G."/>
        </authorList>
    </citation>
    <scope>NUCLEOTIDE SEQUENCE [LARGE SCALE GENOMIC DNA]</scope>
    <source>
        <strain evidence="2">OTTH 0595 / CCAP 157/2 / RCC745</strain>
    </source>
</reference>
<dbReference type="GeneID" id="34945618"/>
<name>A0A090M7W0_OSTTA</name>
<evidence type="ECO:0000313" key="2">
    <source>
        <dbReference type="Proteomes" id="UP000009170"/>
    </source>
</evidence>
<reference evidence="2" key="1">
    <citation type="journal article" date="2006" name="Proc. Natl. Acad. Sci. U.S.A.">
        <title>Genome analysis of the smallest free-living eukaryote Ostreococcus tauri unveils many unique features.</title>
        <authorList>
            <person name="Derelle E."/>
            <person name="Ferraz C."/>
            <person name="Rombauts S."/>
            <person name="Rouze P."/>
            <person name="Worden A.Z."/>
            <person name="Robbens S."/>
            <person name="Partensky F."/>
            <person name="Degroeve S."/>
            <person name="Echeynie S."/>
            <person name="Cooke R."/>
            <person name="Saeys Y."/>
            <person name="Wuyts J."/>
            <person name="Jabbari K."/>
            <person name="Bowler C."/>
            <person name="Panaud O."/>
            <person name="Piegu B."/>
            <person name="Ball S.G."/>
            <person name="Ral J.-P."/>
            <person name="Bouget F.-Y."/>
            <person name="Piganeau G."/>
            <person name="De Baets B."/>
            <person name="Picard A."/>
            <person name="Delseny M."/>
            <person name="Demaille J."/>
            <person name="Van de Peer Y."/>
            <person name="Moreau H."/>
        </authorList>
    </citation>
    <scope>NUCLEOTIDE SEQUENCE [LARGE SCALE GENOMIC DNA]</scope>
    <source>
        <strain evidence="2">OTTH 0595 / CCAP 157/2 / RCC745</strain>
    </source>
</reference>
<accession>A0A090M7W0</accession>
<organism evidence="1 2">
    <name type="scientific">Ostreococcus tauri</name>
    <name type="common">Marine green alga</name>
    <dbReference type="NCBI Taxonomy" id="70448"/>
    <lineage>
        <taxon>Eukaryota</taxon>
        <taxon>Viridiplantae</taxon>
        <taxon>Chlorophyta</taxon>
        <taxon>Mamiellophyceae</taxon>
        <taxon>Mamiellales</taxon>
        <taxon>Bathycoccaceae</taxon>
        <taxon>Ostreococcus</taxon>
    </lineage>
</organism>
<dbReference type="EMBL" id="CAID01000002">
    <property type="protein sequence ID" value="CEG01123.1"/>
    <property type="molecule type" value="Genomic_DNA"/>
</dbReference>
<dbReference type="KEGG" id="ota:OT_ostta02g03510"/>
<proteinExistence type="predicted"/>
<protein>
    <submittedName>
        <fullName evidence="1">Unnamed product</fullName>
    </submittedName>
</protein>
<keyword evidence="2" id="KW-1185">Reference proteome</keyword>
<comment type="caution">
    <text evidence="1">The sequence shown here is derived from an EMBL/GenBank/DDBJ whole genome shotgun (WGS) entry which is preliminary data.</text>
</comment>
<gene>
    <name evidence="1" type="ORF">OT_ostta02g03510</name>
</gene>
<dbReference type="InParanoid" id="A0A090M7W0"/>
<dbReference type="Proteomes" id="UP000009170">
    <property type="component" value="Unassembled WGS sequence"/>
</dbReference>
<dbReference type="AlphaFoldDB" id="A0A090M7W0"/>
<dbReference type="RefSeq" id="XP_022840802.1">
    <property type="nucleotide sequence ID" value="XM_022985116.1"/>
</dbReference>
<evidence type="ECO:0000313" key="1">
    <source>
        <dbReference type="EMBL" id="CEG01123.1"/>
    </source>
</evidence>